<comment type="caution">
    <text evidence="12">The sequence shown here is derived from an EMBL/GenBank/DDBJ whole genome shotgun (WGS) entry which is preliminary data.</text>
</comment>
<dbReference type="GO" id="GO:0030007">
    <property type="term" value="P:intracellular potassium ion homeostasis"/>
    <property type="evidence" value="ECO:0007669"/>
    <property type="project" value="UniProtKB-UniRule"/>
</dbReference>
<keyword evidence="13" id="KW-1185">Reference proteome</keyword>
<name>A0A4U0XY84_9PEZI</name>
<evidence type="ECO:0000256" key="8">
    <source>
        <dbReference type="ARBA" id="ARBA00023065"/>
    </source>
</evidence>
<feature type="transmembrane region" description="Helical" evidence="10">
    <location>
        <begin position="636"/>
        <end position="656"/>
    </location>
</feature>
<evidence type="ECO:0000313" key="13">
    <source>
        <dbReference type="Proteomes" id="UP000309340"/>
    </source>
</evidence>
<comment type="similarity">
    <text evidence="2 10">Belongs to the TrkH potassium transport family.</text>
</comment>
<keyword evidence="8 10" id="KW-0406">Ion transport</keyword>
<dbReference type="InterPro" id="IPR051143">
    <property type="entry name" value="TrkH_K-transport"/>
</dbReference>
<keyword evidence="9 10" id="KW-0472">Membrane</keyword>
<feature type="compositionally biased region" description="Polar residues" evidence="11">
    <location>
        <begin position="194"/>
        <end position="207"/>
    </location>
</feature>
<evidence type="ECO:0000256" key="7">
    <source>
        <dbReference type="ARBA" id="ARBA00022989"/>
    </source>
</evidence>
<keyword evidence="5 10" id="KW-0812">Transmembrane</keyword>
<dbReference type="OrthoDB" id="9999863at2759"/>
<feature type="transmembrane region" description="Helical" evidence="10">
    <location>
        <begin position="86"/>
        <end position="111"/>
    </location>
</feature>
<feature type="compositionally biased region" description="Basic and acidic residues" evidence="11">
    <location>
        <begin position="326"/>
        <end position="344"/>
    </location>
</feature>
<proteinExistence type="inferred from homology"/>
<keyword evidence="6 10" id="KW-0630">Potassium</keyword>
<keyword evidence="7 10" id="KW-1133">Transmembrane helix</keyword>
<feature type="transmembrane region" description="Helical" evidence="10">
    <location>
        <begin position="34"/>
        <end position="57"/>
    </location>
</feature>
<dbReference type="InterPro" id="IPR004773">
    <property type="entry name" value="K/Na_transp_Trk1/HKT1"/>
</dbReference>
<feature type="region of interest" description="Disordered" evidence="11">
    <location>
        <begin position="190"/>
        <end position="215"/>
    </location>
</feature>
<evidence type="ECO:0000256" key="4">
    <source>
        <dbReference type="ARBA" id="ARBA00022538"/>
    </source>
</evidence>
<dbReference type="AlphaFoldDB" id="A0A4U0XY84"/>
<dbReference type="NCBIfam" id="TIGR00934">
    <property type="entry name" value="2a38euk"/>
    <property type="match status" value="1"/>
</dbReference>
<feature type="transmembrane region" description="Helical" evidence="10">
    <location>
        <begin position="761"/>
        <end position="779"/>
    </location>
</feature>
<feature type="transmembrane region" description="Helical" evidence="10">
    <location>
        <begin position="573"/>
        <end position="590"/>
    </location>
</feature>
<evidence type="ECO:0000313" key="12">
    <source>
        <dbReference type="EMBL" id="TKA80593.1"/>
    </source>
</evidence>
<gene>
    <name evidence="12" type="ORF">B0A55_02897</name>
</gene>
<dbReference type="InterPro" id="IPR003445">
    <property type="entry name" value="Cat_transpt"/>
</dbReference>
<feature type="region of interest" description="Disordered" evidence="11">
    <location>
        <begin position="906"/>
        <end position="966"/>
    </location>
</feature>
<dbReference type="Pfam" id="PF02386">
    <property type="entry name" value="TrkH"/>
    <property type="match status" value="1"/>
</dbReference>
<evidence type="ECO:0000256" key="6">
    <source>
        <dbReference type="ARBA" id="ARBA00022958"/>
    </source>
</evidence>
<sequence length="966" mass="107897">MVLEAPLELVGKLVRLLNPRNWHKPHPNFITVHYMFIIGCTVLGSILVYPAGGLAYIDALFFTAGASTQAGLNSVNTNDIYLYQQVVLMLIACIANPIFINSAVVFVRLYWFEKRFQHLVQVSRSARKSRMRTISRNKSEMKNVIDPGRLEMGVNGREIRVLHDTTTPNGMSGTSVKMSETEKKFAEKLGFGQQFRSGSPTPESSNRGSDHSHEAALDEKDHANFETAPQTPSTHPASYMGLNPGLRREITFADEVSTQHAEQSRDLPTVPEGKDVDKHIRFLEQQQRHAKDKEGTLRIPGPRDFDRGEKPEEVDSDDEDVLNRPLTRDTNTDKPSATEHERARRLSIGSKSEQLNADDHAPRAITFNEPDHVPGRARNHGAKVADDTDEADGREAGFRQTLSKVKTNLTHLRRHSRSRSHGGGPGLESRNSFAKTFNSMTTARTRMSMEDPMPYLTWQATIGRNSAFLGLSEEQREELGGIEYRALKTLAKILIIYYVGFHLLGMIVYLPWILHTQGHLLPSSGSPPMTWRQYVRSSGTNPVWWGIWTPASMFNDLGFTLTPDSMNSFNNAVLPLLFGSFLIIIGNTGFPCMLRFVIWVASILVPTGTGLWEELRFLLDHPRRCFTLLFPSKATWWLFWILAGLNGIDLIFFIILDLNDSAVTTLPGGIRALDGWFQATSTRTAGFSCINLAALHPAIQVSYLIMMYISVFPIAISVRRTNVYEEKSLGIWGGEEDGPTGEGGEQSYVGQHLRRQLSFDLWYVFLGFFIICIVEGAQLANTNEYAFTMFSVLFEIVSAYGTVGLSLGYPTTNASFSAEFHVLSKLVIVAMMIRGRHRGLPYALDRAILLPSENLKDKDKALDRTMTAQRRMSVLDPRNQQESWEDGELDESGLPKQHSAAMAMGMGAGGEVSPEGMRDTRRMRRRSSAMRNGSVTSGRGGGREGGRGSGEGGLQARRERRCWRVG</sequence>
<dbReference type="GO" id="GO:0140107">
    <property type="term" value="F:high-affinity potassium ion transmembrane transporter activity"/>
    <property type="evidence" value="ECO:0007669"/>
    <property type="project" value="TreeGrafter"/>
</dbReference>
<evidence type="ECO:0000256" key="5">
    <source>
        <dbReference type="ARBA" id="ARBA00022692"/>
    </source>
</evidence>
<protein>
    <recommendedName>
        <fullName evidence="10">Potassium transport protein</fullName>
    </recommendedName>
</protein>
<keyword evidence="3 10" id="KW-0813">Transport</keyword>
<keyword evidence="4 10" id="KW-0633">Potassium transport</keyword>
<dbReference type="PIRSF" id="PIRSF002450">
    <property type="entry name" value="K+_transpter_TRK"/>
    <property type="match status" value="1"/>
</dbReference>
<dbReference type="Proteomes" id="UP000309340">
    <property type="component" value="Unassembled WGS sequence"/>
</dbReference>
<evidence type="ECO:0000256" key="11">
    <source>
        <dbReference type="SAM" id="MobiDB-lite"/>
    </source>
</evidence>
<feature type="compositionally biased region" description="Basic and acidic residues" evidence="11">
    <location>
        <begin position="383"/>
        <end position="397"/>
    </location>
</feature>
<comment type="subcellular location">
    <subcellularLocation>
        <location evidence="1">Membrane</location>
        <topology evidence="1">Multi-pass membrane protein</topology>
    </subcellularLocation>
</comment>
<evidence type="ECO:0000256" key="10">
    <source>
        <dbReference type="PIRNR" id="PIRNR002450"/>
    </source>
</evidence>
<dbReference type="GO" id="GO:1990573">
    <property type="term" value="P:potassium ion import across plasma membrane"/>
    <property type="evidence" value="ECO:0007669"/>
    <property type="project" value="TreeGrafter"/>
</dbReference>
<feature type="transmembrane region" description="Helical" evidence="10">
    <location>
        <begin position="785"/>
        <end position="807"/>
    </location>
</feature>
<organism evidence="12 13">
    <name type="scientific">Friedmanniomyces simplex</name>
    <dbReference type="NCBI Taxonomy" id="329884"/>
    <lineage>
        <taxon>Eukaryota</taxon>
        <taxon>Fungi</taxon>
        <taxon>Dikarya</taxon>
        <taxon>Ascomycota</taxon>
        <taxon>Pezizomycotina</taxon>
        <taxon>Dothideomycetes</taxon>
        <taxon>Dothideomycetidae</taxon>
        <taxon>Mycosphaerellales</taxon>
        <taxon>Teratosphaeriaceae</taxon>
        <taxon>Friedmanniomyces</taxon>
    </lineage>
</organism>
<evidence type="ECO:0000256" key="9">
    <source>
        <dbReference type="ARBA" id="ARBA00023136"/>
    </source>
</evidence>
<feature type="region of interest" description="Disordered" evidence="11">
    <location>
        <begin position="285"/>
        <end position="432"/>
    </location>
</feature>
<evidence type="ECO:0000256" key="2">
    <source>
        <dbReference type="ARBA" id="ARBA00009137"/>
    </source>
</evidence>
<evidence type="ECO:0000256" key="3">
    <source>
        <dbReference type="ARBA" id="ARBA00022448"/>
    </source>
</evidence>
<dbReference type="InterPro" id="IPR015958">
    <property type="entry name" value="Trk1_fungi"/>
</dbReference>
<feature type="transmembrane region" description="Helical" evidence="10">
    <location>
        <begin position="494"/>
        <end position="514"/>
    </location>
</feature>
<feature type="compositionally biased region" description="Basic and acidic residues" evidence="11">
    <location>
        <begin position="285"/>
        <end position="313"/>
    </location>
</feature>
<feature type="region of interest" description="Disordered" evidence="11">
    <location>
        <begin position="869"/>
        <end position="893"/>
    </location>
</feature>
<feature type="compositionally biased region" description="Basic residues" evidence="11">
    <location>
        <begin position="411"/>
        <end position="420"/>
    </location>
</feature>
<dbReference type="PANTHER" id="PTHR31064:SF30">
    <property type="entry name" value="HIGH-AFFINITY POTASSIUM TRANSPORT PROTEIN-RELATED"/>
    <property type="match status" value="1"/>
</dbReference>
<evidence type="ECO:0000256" key="1">
    <source>
        <dbReference type="ARBA" id="ARBA00004141"/>
    </source>
</evidence>
<dbReference type="GO" id="GO:0005886">
    <property type="term" value="C:plasma membrane"/>
    <property type="evidence" value="ECO:0007669"/>
    <property type="project" value="InterPro"/>
</dbReference>
<dbReference type="STRING" id="329884.A0A4U0XY84"/>
<dbReference type="PANTHER" id="PTHR31064">
    <property type="entry name" value="POTASSIUM TRANSPORT PROTEIN DDB_G0292412-RELATED"/>
    <property type="match status" value="1"/>
</dbReference>
<reference evidence="12 13" key="1">
    <citation type="submission" date="2017-03" db="EMBL/GenBank/DDBJ databases">
        <title>Genomes of endolithic fungi from Antarctica.</title>
        <authorList>
            <person name="Coleine C."/>
            <person name="Masonjones S."/>
            <person name="Stajich J.E."/>
        </authorList>
    </citation>
    <scope>NUCLEOTIDE SEQUENCE [LARGE SCALE GENOMIC DNA]</scope>
    <source>
        <strain evidence="12 13">CCFEE 5184</strain>
    </source>
</reference>
<dbReference type="EMBL" id="NAJQ01000067">
    <property type="protein sequence ID" value="TKA80593.1"/>
    <property type="molecule type" value="Genomic_DNA"/>
</dbReference>
<accession>A0A4U0XY84</accession>
<feature type="transmembrane region" description="Helical" evidence="10">
    <location>
        <begin position="701"/>
        <end position="718"/>
    </location>
</feature>